<dbReference type="InterPro" id="IPR010364">
    <property type="entry name" value="Uncharacterised_IM_CreD"/>
</dbReference>
<dbReference type="GO" id="GO:0005886">
    <property type="term" value="C:plasma membrane"/>
    <property type="evidence" value="ECO:0007669"/>
    <property type="project" value="TreeGrafter"/>
</dbReference>
<feature type="transmembrane region" description="Helical" evidence="1">
    <location>
        <begin position="364"/>
        <end position="385"/>
    </location>
</feature>
<dbReference type="Pfam" id="PF06123">
    <property type="entry name" value="CreD"/>
    <property type="match status" value="1"/>
</dbReference>
<keyword evidence="1" id="KW-1133">Transmembrane helix</keyword>
<sequence length="501" mass="55916">MEHENQQTPPPLPSRGPSFFEKFTQSAVAKLATVFILIILLLIPMGLVDSLISERRDRDRLVSQEIAGKWGASQVFSGPVLGIPYTRRHVVDKTDDTGKVKTLSYMEKDYVFLVANKAAFSAQVSPQYLKRGIYQTVTYNAQLRMKGNFNEIDFSKLDVRAEELDWEHAKLFIGVSDLKGLSSNPQLKWGNNTLSFEMGNGEVGLFERTMESEMALPTKSTKGDFEISLDIRGSQSLTFFPTARESIIDVTGAWGSPSFNGGYLPEERTVHTDSFLASWRIPSFGRKIPQQWTGAKQQLYQVPIGVASDYTDDVSAAYAEYSSGTAAAASVGETKSALQQSTLEDMVQINFLESVNNYQKTTRVAKYGILVIVLTFTALFFTEIIKKQRVHIVQYILIGAAMVLFYCLLLAIGEHLGFNWSYLISSCATVVLIASFIYGITKERKTSQVFSAILAIFYAFIYLLMQLQDFSLIVGTIGVFIILAILMRLSTRVNWNSFGDA</sequence>
<reference evidence="2 3" key="1">
    <citation type="submission" date="2019-03" db="EMBL/GenBank/DDBJ databases">
        <title>Genomic Encyclopedia of Type Strains, Phase III (KMG-III): the genomes of soil and plant-associated and newly described type strains.</title>
        <authorList>
            <person name="Whitman W."/>
        </authorList>
    </citation>
    <scope>NUCLEOTIDE SEQUENCE [LARGE SCALE GENOMIC DNA]</scope>
    <source>
        <strain evidence="2 3">CGMCC 1.12801</strain>
    </source>
</reference>
<feature type="transmembrane region" description="Helical" evidence="1">
    <location>
        <begin position="419"/>
        <end position="440"/>
    </location>
</feature>
<dbReference type="EMBL" id="SNZV01000006">
    <property type="protein sequence ID" value="TDS12479.1"/>
    <property type="molecule type" value="Genomic_DNA"/>
</dbReference>
<organism evidence="2 3">
    <name type="scientific">Sphingobacterium paludis</name>
    <dbReference type="NCBI Taxonomy" id="1476465"/>
    <lineage>
        <taxon>Bacteria</taxon>
        <taxon>Pseudomonadati</taxon>
        <taxon>Bacteroidota</taxon>
        <taxon>Sphingobacteriia</taxon>
        <taxon>Sphingobacteriales</taxon>
        <taxon>Sphingobacteriaceae</taxon>
        <taxon>Sphingobacterium</taxon>
    </lineage>
</organism>
<dbReference type="OrthoDB" id="9791851at2"/>
<dbReference type="PANTHER" id="PTHR30092:SF0">
    <property type="entry name" value="INNER MEMBRANE PROTEIN CRED"/>
    <property type="match status" value="1"/>
</dbReference>
<accession>A0A4R7CVM2</accession>
<gene>
    <name evidence="2" type="ORF">B0I21_106338</name>
</gene>
<dbReference type="AlphaFoldDB" id="A0A4R7CVM2"/>
<evidence type="ECO:0000313" key="3">
    <source>
        <dbReference type="Proteomes" id="UP000294752"/>
    </source>
</evidence>
<evidence type="ECO:0000256" key="1">
    <source>
        <dbReference type="SAM" id="Phobius"/>
    </source>
</evidence>
<feature type="transmembrane region" description="Helical" evidence="1">
    <location>
        <begin position="470"/>
        <end position="489"/>
    </location>
</feature>
<name>A0A4R7CVM2_9SPHI</name>
<proteinExistence type="predicted"/>
<feature type="transmembrane region" description="Helical" evidence="1">
    <location>
        <begin position="392"/>
        <end position="413"/>
    </location>
</feature>
<dbReference type="Proteomes" id="UP000294752">
    <property type="component" value="Unassembled WGS sequence"/>
</dbReference>
<keyword evidence="1" id="KW-0812">Transmembrane</keyword>
<protein>
    <submittedName>
        <fullName evidence="2">Inner membrane protein</fullName>
    </submittedName>
</protein>
<dbReference type="PIRSF" id="PIRSF004548">
    <property type="entry name" value="CreD"/>
    <property type="match status" value="1"/>
</dbReference>
<evidence type="ECO:0000313" key="2">
    <source>
        <dbReference type="EMBL" id="TDS12479.1"/>
    </source>
</evidence>
<dbReference type="NCBIfam" id="NF008712">
    <property type="entry name" value="PRK11715.1-1"/>
    <property type="match status" value="1"/>
</dbReference>
<keyword evidence="1" id="KW-0472">Membrane</keyword>
<dbReference type="RefSeq" id="WP_133641090.1">
    <property type="nucleotide sequence ID" value="NZ_SNZV01000006.1"/>
</dbReference>
<dbReference type="PANTHER" id="PTHR30092">
    <property type="entry name" value="INNER MEMBRANE PROTEIN CRED"/>
    <property type="match status" value="1"/>
</dbReference>
<comment type="caution">
    <text evidence="2">The sequence shown here is derived from an EMBL/GenBank/DDBJ whole genome shotgun (WGS) entry which is preliminary data.</text>
</comment>
<feature type="transmembrane region" description="Helical" evidence="1">
    <location>
        <begin position="27"/>
        <end position="48"/>
    </location>
</feature>
<keyword evidence="3" id="KW-1185">Reference proteome</keyword>
<feature type="transmembrane region" description="Helical" evidence="1">
    <location>
        <begin position="447"/>
        <end position="464"/>
    </location>
</feature>